<reference evidence="5" key="1">
    <citation type="journal article" date="2017" name="Nat. Commun.">
        <title>The North American bullfrog draft genome provides insight into hormonal regulation of long noncoding RNA.</title>
        <authorList>
            <person name="Hammond S.A."/>
            <person name="Warren R.L."/>
            <person name="Vandervalk B.P."/>
            <person name="Kucuk E."/>
            <person name="Khan H."/>
            <person name="Gibb E.A."/>
            <person name="Pandoh P."/>
            <person name="Kirk H."/>
            <person name="Zhao Y."/>
            <person name="Jones M."/>
            <person name="Mungall A.J."/>
            <person name="Coope R."/>
            <person name="Pleasance S."/>
            <person name="Moore R.A."/>
            <person name="Holt R.A."/>
            <person name="Round J.M."/>
            <person name="Ohora S."/>
            <person name="Walle B.V."/>
            <person name="Veldhoen N."/>
            <person name="Helbing C.C."/>
            <person name="Birol I."/>
        </authorList>
    </citation>
    <scope>NUCLEOTIDE SEQUENCE [LARGE SCALE GENOMIC DNA]</scope>
</reference>
<evidence type="ECO:0000313" key="5">
    <source>
        <dbReference type="Proteomes" id="UP000228934"/>
    </source>
</evidence>
<dbReference type="PANTHER" id="PTHR45941">
    <property type="entry name" value="ALPHA-N-ACETYLGALACTOSAMINIDE ALPHA-2,6-SIALYLTRANSFERASE 2-LIKE-RELATED"/>
    <property type="match status" value="1"/>
</dbReference>
<evidence type="ECO:0000313" key="4">
    <source>
        <dbReference type="EMBL" id="PIO24866.1"/>
    </source>
</evidence>
<feature type="region of interest" description="Disordered" evidence="3">
    <location>
        <begin position="30"/>
        <end position="50"/>
    </location>
</feature>
<name>A0A2G9RAG8_AQUCT</name>
<evidence type="ECO:0000256" key="1">
    <source>
        <dbReference type="ARBA" id="ARBA00004922"/>
    </source>
</evidence>
<keyword evidence="5" id="KW-1185">Reference proteome</keyword>
<sequence>MKIQGLRYIFIPSNKRDYVMLRSSILGVPVPTGDDKGDKPSDYYGPEATPKKFKLLHPDFLQYTRD</sequence>
<evidence type="ECO:0000256" key="2">
    <source>
        <dbReference type="ARBA" id="ARBA00023157"/>
    </source>
</evidence>
<accession>A0A2G9RAG8</accession>
<organism evidence="4 5">
    <name type="scientific">Aquarana catesbeiana</name>
    <name type="common">American bullfrog</name>
    <name type="synonym">Rana catesbeiana</name>
    <dbReference type="NCBI Taxonomy" id="8400"/>
    <lineage>
        <taxon>Eukaryota</taxon>
        <taxon>Metazoa</taxon>
        <taxon>Chordata</taxon>
        <taxon>Craniata</taxon>
        <taxon>Vertebrata</taxon>
        <taxon>Euteleostomi</taxon>
        <taxon>Amphibia</taxon>
        <taxon>Batrachia</taxon>
        <taxon>Anura</taxon>
        <taxon>Neobatrachia</taxon>
        <taxon>Ranoidea</taxon>
        <taxon>Ranidae</taxon>
        <taxon>Aquarana</taxon>
    </lineage>
</organism>
<dbReference type="OrthoDB" id="10264956at2759"/>
<proteinExistence type="predicted"/>
<dbReference type="PANTHER" id="PTHR45941:SF5">
    <property type="entry name" value="ALPHA-N-ACETYLGALACTOSAMINIDE ALPHA-2,6-SIALYLTRANSFERASE 2"/>
    <property type="match status" value="1"/>
</dbReference>
<dbReference type="GO" id="GO:0001665">
    <property type="term" value="F:alpha-N-acetylgalactosaminide alpha-2,6-sialyltransferase activity"/>
    <property type="evidence" value="ECO:0007669"/>
    <property type="project" value="TreeGrafter"/>
</dbReference>
<dbReference type="GO" id="GO:0006493">
    <property type="term" value="P:protein O-linked glycosylation"/>
    <property type="evidence" value="ECO:0007669"/>
    <property type="project" value="TreeGrafter"/>
</dbReference>
<dbReference type="Proteomes" id="UP000228934">
    <property type="component" value="Unassembled WGS sequence"/>
</dbReference>
<keyword evidence="2" id="KW-1015">Disulfide bond</keyword>
<dbReference type="EMBL" id="KV944572">
    <property type="protein sequence ID" value="PIO24866.1"/>
    <property type="molecule type" value="Genomic_DNA"/>
</dbReference>
<evidence type="ECO:0000256" key="3">
    <source>
        <dbReference type="SAM" id="MobiDB-lite"/>
    </source>
</evidence>
<protein>
    <submittedName>
        <fullName evidence="4">Uncharacterized protein</fullName>
    </submittedName>
</protein>
<feature type="non-terminal residue" evidence="4">
    <location>
        <position position="66"/>
    </location>
</feature>
<comment type="pathway">
    <text evidence="1">Protein modification; protein glycosylation.</text>
</comment>
<gene>
    <name evidence="4" type="ORF">AB205_0099330</name>
</gene>
<dbReference type="AlphaFoldDB" id="A0A2G9RAG8"/>